<comment type="catalytic activity">
    <reaction evidence="1">
        <text>5-(2-hydroxyethyl)-4-methylthiazole + ATP = 4-methyl-5-(2-phosphooxyethyl)-thiazole + ADP + H(+)</text>
        <dbReference type="Rhea" id="RHEA:24212"/>
        <dbReference type="ChEBI" id="CHEBI:15378"/>
        <dbReference type="ChEBI" id="CHEBI:17957"/>
        <dbReference type="ChEBI" id="CHEBI:30616"/>
        <dbReference type="ChEBI" id="CHEBI:58296"/>
        <dbReference type="ChEBI" id="CHEBI:456216"/>
        <dbReference type="EC" id="2.7.1.50"/>
    </reaction>
</comment>
<keyword evidence="11" id="KW-0460">Magnesium</keyword>
<keyword evidence="8" id="KW-0547">Nucleotide-binding</keyword>
<comment type="similarity">
    <text evidence="17">In the N-terminal section; belongs to the thiamine-phosphate synthase family.</text>
</comment>
<evidence type="ECO:0000256" key="7">
    <source>
        <dbReference type="ARBA" id="ARBA00022723"/>
    </source>
</evidence>
<dbReference type="InterPro" id="IPR013785">
    <property type="entry name" value="Aldolase_TIM"/>
</dbReference>
<comment type="similarity">
    <text evidence="16">In the C-terminal section; belongs to the Thz kinase family.</text>
</comment>
<evidence type="ECO:0000256" key="9">
    <source>
        <dbReference type="ARBA" id="ARBA00022777"/>
    </source>
</evidence>
<evidence type="ECO:0000256" key="12">
    <source>
        <dbReference type="ARBA" id="ARBA00022977"/>
    </source>
</evidence>
<dbReference type="FunFam" id="3.40.1190.20:FF:000042">
    <property type="entry name" value="Probable thiamine biosynthetic bifunctional enzyme"/>
    <property type="match status" value="1"/>
</dbReference>
<evidence type="ECO:0000256" key="4">
    <source>
        <dbReference type="ARBA" id="ARBA00004868"/>
    </source>
</evidence>
<dbReference type="GO" id="GO:0004417">
    <property type="term" value="F:hydroxyethylthiazole kinase activity"/>
    <property type="evidence" value="ECO:0007669"/>
    <property type="project" value="UniProtKB-EC"/>
</dbReference>
<keyword evidence="7" id="KW-0479">Metal-binding</keyword>
<evidence type="ECO:0000256" key="2">
    <source>
        <dbReference type="ARBA" id="ARBA00001946"/>
    </source>
</evidence>
<keyword evidence="20" id="KW-1185">Reference proteome</keyword>
<dbReference type="GO" id="GO:0004789">
    <property type="term" value="F:thiamine-phosphate diphosphorylase activity"/>
    <property type="evidence" value="ECO:0007669"/>
    <property type="project" value="UniProtKB-EC"/>
</dbReference>
<dbReference type="SUPFAM" id="SSF53613">
    <property type="entry name" value="Ribokinase-like"/>
    <property type="match status" value="1"/>
</dbReference>
<evidence type="ECO:0000313" key="20">
    <source>
        <dbReference type="Proteomes" id="UP000503462"/>
    </source>
</evidence>
<accession>A0A6H0Y2G9</accession>
<dbReference type="FunFam" id="3.20.20.70:FF:000104">
    <property type="entry name" value="Thiamine biosynthetic bifunctional enzyme"/>
    <property type="match status" value="1"/>
</dbReference>
<comment type="catalytic activity">
    <reaction evidence="15">
        <text>2-[(2R,5Z)-2-carboxy-4-methylthiazol-5(2H)-ylidene]ethyl phosphate + 4-amino-2-methyl-5-(diphosphooxymethyl)pyrimidine + 2 H(+) = thiamine phosphate + CO2 + diphosphate</text>
        <dbReference type="Rhea" id="RHEA:47844"/>
        <dbReference type="ChEBI" id="CHEBI:15378"/>
        <dbReference type="ChEBI" id="CHEBI:16526"/>
        <dbReference type="ChEBI" id="CHEBI:33019"/>
        <dbReference type="ChEBI" id="CHEBI:37575"/>
        <dbReference type="ChEBI" id="CHEBI:57841"/>
        <dbReference type="ChEBI" id="CHEBI:62899"/>
        <dbReference type="EC" id="2.5.1.3"/>
    </reaction>
</comment>
<dbReference type="InterPro" id="IPR000417">
    <property type="entry name" value="Hyethyz_kinase"/>
</dbReference>
<dbReference type="InterPro" id="IPR036206">
    <property type="entry name" value="ThiamineP_synth_sf"/>
</dbReference>
<evidence type="ECO:0000313" key="19">
    <source>
        <dbReference type="EMBL" id="QIX01111.1"/>
    </source>
</evidence>
<reference evidence="19 20" key="1">
    <citation type="journal article" date="2016" name="Sci. Rep.">
        <title>Peltaster fructicola genome reveals evolution from an invasive phytopathogen to an ectophytic parasite.</title>
        <authorList>
            <person name="Xu C."/>
            <person name="Chen H."/>
            <person name="Gleason M.L."/>
            <person name="Xu J.R."/>
            <person name="Liu H."/>
            <person name="Zhang R."/>
            <person name="Sun G."/>
        </authorList>
    </citation>
    <scope>NUCLEOTIDE SEQUENCE [LARGE SCALE GENOMIC DNA]</scope>
    <source>
        <strain evidence="19 20">LNHT1506</strain>
    </source>
</reference>
<keyword evidence="10" id="KW-0067">ATP-binding</keyword>
<dbReference type="EMBL" id="CP051142">
    <property type="protein sequence ID" value="QIX01111.1"/>
    <property type="molecule type" value="Genomic_DNA"/>
</dbReference>
<dbReference type="Pfam" id="PF02581">
    <property type="entry name" value="TMP-TENI"/>
    <property type="match status" value="1"/>
</dbReference>
<dbReference type="AlphaFoldDB" id="A0A6H0Y2G9"/>
<dbReference type="SUPFAM" id="SSF51391">
    <property type="entry name" value="Thiamin phosphate synthase"/>
    <property type="match status" value="1"/>
</dbReference>
<evidence type="ECO:0000259" key="18">
    <source>
        <dbReference type="Pfam" id="PF02581"/>
    </source>
</evidence>
<dbReference type="HAMAP" id="MF_00228">
    <property type="entry name" value="Thz_kinase"/>
    <property type="match status" value="1"/>
</dbReference>
<dbReference type="InterPro" id="IPR034291">
    <property type="entry name" value="TMP_synthase"/>
</dbReference>
<dbReference type="PANTHER" id="PTHR20857:SF23">
    <property type="entry name" value="THIAMINE BIOSYNTHETIC BIFUNCTIONAL ENZYME"/>
    <property type="match status" value="1"/>
</dbReference>
<comment type="pathway">
    <text evidence="4">Cofactor biosynthesis; thiamine diphosphate biosynthesis; 4-methyl-5-(2-phosphoethyl)-thiazole from 5-(2-hydroxyethyl)-4-methylthiazole: step 1/1.</text>
</comment>
<dbReference type="NCBIfam" id="TIGR00694">
    <property type="entry name" value="thiM"/>
    <property type="match status" value="1"/>
</dbReference>
<dbReference type="GO" id="GO:0009229">
    <property type="term" value="P:thiamine diphosphate biosynthetic process"/>
    <property type="evidence" value="ECO:0007669"/>
    <property type="project" value="UniProtKB-UniPathway"/>
</dbReference>
<dbReference type="CDD" id="cd01170">
    <property type="entry name" value="THZ_kinase"/>
    <property type="match status" value="1"/>
</dbReference>
<keyword evidence="6" id="KW-0808">Transferase</keyword>
<dbReference type="PANTHER" id="PTHR20857">
    <property type="entry name" value="THIAMINE-PHOSPHATE PYROPHOSPHORYLASE"/>
    <property type="match status" value="1"/>
</dbReference>
<dbReference type="Pfam" id="PF02110">
    <property type="entry name" value="HK"/>
    <property type="match status" value="1"/>
</dbReference>
<evidence type="ECO:0000256" key="11">
    <source>
        <dbReference type="ARBA" id="ARBA00022842"/>
    </source>
</evidence>
<keyword evidence="12" id="KW-0784">Thiamine biosynthesis</keyword>
<evidence type="ECO:0000256" key="14">
    <source>
        <dbReference type="ARBA" id="ARBA00047851"/>
    </source>
</evidence>
<evidence type="ECO:0000256" key="5">
    <source>
        <dbReference type="ARBA" id="ARBA00005165"/>
    </source>
</evidence>
<dbReference type="HAMAP" id="MF_00097">
    <property type="entry name" value="TMP_synthase"/>
    <property type="match status" value="1"/>
</dbReference>
<comment type="catalytic activity">
    <reaction evidence="13">
        <text>4-methyl-5-(2-phosphooxyethyl)-thiazole + 4-amino-2-methyl-5-(diphosphooxymethyl)pyrimidine + H(+) = thiamine phosphate + diphosphate</text>
        <dbReference type="Rhea" id="RHEA:22328"/>
        <dbReference type="ChEBI" id="CHEBI:15378"/>
        <dbReference type="ChEBI" id="CHEBI:33019"/>
        <dbReference type="ChEBI" id="CHEBI:37575"/>
        <dbReference type="ChEBI" id="CHEBI:57841"/>
        <dbReference type="ChEBI" id="CHEBI:58296"/>
        <dbReference type="EC" id="2.5.1.3"/>
    </reaction>
</comment>
<dbReference type="InterPro" id="IPR022998">
    <property type="entry name" value="ThiamineP_synth_TenI"/>
</dbReference>
<comment type="catalytic activity">
    <reaction evidence="14">
        <text>2-(2-carboxy-4-methylthiazol-5-yl)ethyl phosphate + 4-amino-2-methyl-5-(diphosphooxymethyl)pyrimidine + 2 H(+) = thiamine phosphate + CO2 + diphosphate</text>
        <dbReference type="Rhea" id="RHEA:47848"/>
        <dbReference type="ChEBI" id="CHEBI:15378"/>
        <dbReference type="ChEBI" id="CHEBI:16526"/>
        <dbReference type="ChEBI" id="CHEBI:33019"/>
        <dbReference type="ChEBI" id="CHEBI:37575"/>
        <dbReference type="ChEBI" id="CHEBI:57841"/>
        <dbReference type="ChEBI" id="CHEBI:62890"/>
        <dbReference type="EC" id="2.5.1.3"/>
    </reaction>
</comment>
<dbReference type="NCBIfam" id="TIGR00693">
    <property type="entry name" value="thiE"/>
    <property type="match status" value="1"/>
</dbReference>
<comment type="cofactor">
    <cofactor evidence="2">
        <name>Mg(2+)</name>
        <dbReference type="ChEBI" id="CHEBI:18420"/>
    </cofactor>
</comment>
<evidence type="ECO:0000256" key="8">
    <source>
        <dbReference type="ARBA" id="ARBA00022741"/>
    </source>
</evidence>
<keyword evidence="9" id="KW-0418">Kinase</keyword>
<dbReference type="GO" id="GO:0005524">
    <property type="term" value="F:ATP binding"/>
    <property type="evidence" value="ECO:0007669"/>
    <property type="project" value="UniProtKB-KW"/>
</dbReference>
<comment type="pathway">
    <text evidence="5">Cofactor biosynthesis; thiamine diphosphate biosynthesis; thiamine phosphate from 4-amino-2-methyl-5-diphosphomethylpyrimidine and 4-methyl-5-(2-phosphoethyl)-thiazole: step 1/1.</text>
</comment>
<evidence type="ECO:0000256" key="3">
    <source>
        <dbReference type="ARBA" id="ARBA00003814"/>
    </source>
</evidence>
<dbReference type="CDD" id="cd00564">
    <property type="entry name" value="TMP_TenI"/>
    <property type="match status" value="1"/>
</dbReference>
<feature type="domain" description="Thiamine phosphate synthase/TenI" evidence="18">
    <location>
        <begin position="9"/>
        <end position="204"/>
    </location>
</feature>
<dbReference type="UniPathway" id="UPA00060">
    <property type="reaction ID" value="UER00139"/>
</dbReference>
<comment type="function">
    <text evidence="3">Condenses 4-methyl-5-(beta-hydroxyethyl)thiazole monophosphate (THZ-P) and 2-methyl-4-amino-5-hydroxymethyl pyrimidine pyrophosphate (HMP-PP) to form thiamine monophosphate (TMP).</text>
</comment>
<dbReference type="OrthoDB" id="4994at2759"/>
<dbReference type="GO" id="GO:0000287">
    <property type="term" value="F:magnesium ion binding"/>
    <property type="evidence" value="ECO:0007669"/>
    <property type="project" value="InterPro"/>
</dbReference>
<dbReference type="GO" id="GO:0009228">
    <property type="term" value="P:thiamine biosynthetic process"/>
    <property type="evidence" value="ECO:0007669"/>
    <property type="project" value="UniProtKB-KW"/>
</dbReference>
<evidence type="ECO:0000256" key="10">
    <source>
        <dbReference type="ARBA" id="ARBA00022840"/>
    </source>
</evidence>
<organism evidence="19 20">
    <name type="scientific">Peltaster fructicola</name>
    <dbReference type="NCBI Taxonomy" id="286661"/>
    <lineage>
        <taxon>Eukaryota</taxon>
        <taxon>Fungi</taxon>
        <taxon>Dikarya</taxon>
        <taxon>Ascomycota</taxon>
        <taxon>Pezizomycotina</taxon>
        <taxon>Dothideomycetes</taxon>
        <taxon>Dothideomycetes incertae sedis</taxon>
        <taxon>Peltaster</taxon>
    </lineage>
</organism>
<protein>
    <recommendedName>
        <fullName evidence="18">Thiamine phosphate synthase/TenI domain-containing protein</fullName>
    </recommendedName>
</protein>
<dbReference type="Proteomes" id="UP000503462">
    <property type="component" value="Chromosome 4"/>
</dbReference>
<dbReference type="PRINTS" id="PR01099">
    <property type="entry name" value="HYETHTZKNASE"/>
</dbReference>
<dbReference type="NCBIfam" id="NF006830">
    <property type="entry name" value="PRK09355.1"/>
    <property type="match status" value="1"/>
</dbReference>
<name>A0A6H0Y2G9_9PEZI</name>
<gene>
    <name evidence="19" type="ORF">AMS68_006628</name>
</gene>
<evidence type="ECO:0000256" key="17">
    <source>
        <dbReference type="ARBA" id="ARBA00061283"/>
    </source>
</evidence>
<dbReference type="GO" id="GO:0005737">
    <property type="term" value="C:cytoplasm"/>
    <property type="evidence" value="ECO:0007669"/>
    <property type="project" value="TreeGrafter"/>
</dbReference>
<evidence type="ECO:0000256" key="1">
    <source>
        <dbReference type="ARBA" id="ARBA00001771"/>
    </source>
</evidence>
<dbReference type="Gene3D" id="3.20.20.70">
    <property type="entry name" value="Aldolase class I"/>
    <property type="match status" value="1"/>
</dbReference>
<dbReference type="InterPro" id="IPR029056">
    <property type="entry name" value="Ribokinase-like"/>
</dbReference>
<proteinExistence type="inferred from homology"/>
<evidence type="ECO:0000256" key="6">
    <source>
        <dbReference type="ARBA" id="ARBA00022679"/>
    </source>
</evidence>
<dbReference type="Gene3D" id="3.40.1190.20">
    <property type="match status" value="1"/>
</dbReference>
<evidence type="ECO:0000256" key="15">
    <source>
        <dbReference type="ARBA" id="ARBA00047883"/>
    </source>
</evidence>
<evidence type="ECO:0000256" key="13">
    <source>
        <dbReference type="ARBA" id="ARBA00047334"/>
    </source>
</evidence>
<evidence type="ECO:0000256" key="16">
    <source>
        <dbReference type="ARBA" id="ARBA00061146"/>
    </source>
</evidence>
<sequence>MANSVDYSLYLVTDSTPAILGDKDLVKVVQDAIAGGVTIVQYRDKTSDTGVLIKTAHAIHQVTKAAGIPFLINDRVDVALAVGVEGVHIGQDDIDISAARDLLGPKAIIGVTANSEDEALAAAKAGANYLGLGTVFATPTKDNAKSIIGTAGVRQILGSLASGGYQGVRTVCIGGINAANVQRVLYQTAAPQKQLDGVAVVSAIVAAADARQASEQLLRLVRSPPPFATNVRADTTIEEIVAKAPAIIKAMASKKPLCHNMTNLVVQNFAANVALAIGSSPIMSNDGSEAADLAALGGSLVINMGTTTPEMRANHIKALSAYNAVGGPVLFDPVGAGATQQRRDGVKALMAAGYFDVIKGNEGEIRTVSGAAGVKQHGVDSGASQLSQQERIQLVRTTAERERNIILMTGSTDVISDGQCTFLIHNGHPLLGEITGSGCTLGTTIASMIAVERENKLLAALAGILLYEIAAEQAAPKANGPGTFIPAFIDELYNIREACKKGDASWLSSAIKVEAV</sequence>